<reference evidence="3" key="1">
    <citation type="journal article" date="2014" name="Int. J. Syst. Evol. Microbiol.">
        <title>Complete genome sequence of Corynebacterium casei LMG S-19264T (=DSM 44701T), isolated from a smear-ripened cheese.</title>
        <authorList>
            <consortium name="US DOE Joint Genome Institute (JGI-PGF)"/>
            <person name="Walter F."/>
            <person name="Albersmeier A."/>
            <person name="Kalinowski J."/>
            <person name="Ruckert C."/>
        </authorList>
    </citation>
    <scope>NUCLEOTIDE SEQUENCE</scope>
    <source>
        <strain evidence="3">CGMCC 1.15367</strain>
    </source>
</reference>
<evidence type="ECO:0000313" key="4">
    <source>
        <dbReference type="Proteomes" id="UP000644699"/>
    </source>
</evidence>
<organism evidence="3 4">
    <name type="scientific">Aureimonas endophytica</name>
    <dbReference type="NCBI Taxonomy" id="2027858"/>
    <lineage>
        <taxon>Bacteria</taxon>
        <taxon>Pseudomonadati</taxon>
        <taxon>Pseudomonadota</taxon>
        <taxon>Alphaproteobacteria</taxon>
        <taxon>Hyphomicrobiales</taxon>
        <taxon>Aurantimonadaceae</taxon>
        <taxon>Aureimonas</taxon>
    </lineage>
</organism>
<dbReference type="RefSeq" id="WP_244639623.1">
    <property type="nucleotide sequence ID" value="NZ_BMIQ01000008.1"/>
</dbReference>
<keyword evidence="3" id="KW-0347">Helicase</keyword>
<name>A0A917EA21_9HYPH</name>
<dbReference type="PANTHER" id="PTHR47396">
    <property type="entry name" value="TYPE I RESTRICTION ENZYME ECOKI R PROTEIN"/>
    <property type="match status" value="1"/>
</dbReference>
<dbReference type="SMART" id="SM00487">
    <property type="entry name" value="DEXDc"/>
    <property type="match status" value="1"/>
</dbReference>
<evidence type="ECO:0000313" key="3">
    <source>
        <dbReference type="EMBL" id="GGE18314.1"/>
    </source>
</evidence>
<dbReference type="InterPro" id="IPR001650">
    <property type="entry name" value="Helicase_C-like"/>
</dbReference>
<dbReference type="Proteomes" id="UP000644699">
    <property type="component" value="Unassembled WGS sequence"/>
</dbReference>
<feature type="domain" description="Helicase C-terminal" evidence="2">
    <location>
        <begin position="235"/>
        <end position="380"/>
    </location>
</feature>
<evidence type="ECO:0000259" key="1">
    <source>
        <dbReference type="PROSITE" id="PS51192"/>
    </source>
</evidence>
<dbReference type="InterPro" id="IPR006935">
    <property type="entry name" value="Helicase/UvrB_N"/>
</dbReference>
<protein>
    <submittedName>
        <fullName evidence="3">ATP-dependent helicase</fullName>
    </submittedName>
</protein>
<dbReference type="PROSITE" id="PS51194">
    <property type="entry name" value="HELICASE_CTER"/>
    <property type="match status" value="1"/>
</dbReference>
<dbReference type="InterPro" id="IPR027417">
    <property type="entry name" value="P-loop_NTPase"/>
</dbReference>
<dbReference type="SMART" id="SM00490">
    <property type="entry name" value="HELICc"/>
    <property type="match status" value="1"/>
</dbReference>
<keyword evidence="4" id="KW-1185">Reference proteome</keyword>
<dbReference type="GO" id="GO:0003677">
    <property type="term" value="F:DNA binding"/>
    <property type="evidence" value="ECO:0007669"/>
    <property type="project" value="InterPro"/>
</dbReference>
<reference evidence="3" key="2">
    <citation type="submission" date="2020-09" db="EMBL/GenBank/DDBJ databases">
        <authorList>
            <person name="Sun Q."/>
            <person name="Zhou Y."/>
        </authorList>
    </citation>
    <scope>NUCLEOTIDE SEQUENCE</scope>
    <source>
        <strain evidence="3">CGMCC 1.15367</strain>
    </source>
</reference>
<dbReference type="EMBL" id="BMIQ01000008">
    <property type="protein sequence ID" value="GGE18314.1"/>
    <property type="molecule type" value="Genomic_DNA"/>
</dbReference>
<dbReference type="Gene3D" id="3.40.50.300">
    <property type="entry name" value="P-loop containing nucleotide triphosphate hydrolases"/>
    <property type="match status" value="2"/>
</dbReference>
<dbReference type="InterPro" id="IPR014001">
    <property type="entry name" value="Helicase_ATP-bd"/>
</dbReference>
<keyword evidence="3" id="KW-0378">Hydrolase</keyword>
<keyword evidence="3" id="KW-0547">Nucleotide-binding</keyword>
<proteinExistence type="predicted"/>
<dbReference type="Pfam" id="PF00271">
    <property type="entry name" value="Helicase_C"/>
    <property type="match status" value="1"/>
</dbReference>
<dbReference type="GO" id="GO:0005524">
    <property type="term" value="F:ATP binding"/>
    <property type="evidence" value="ECO:0007669"/>
    <property type="project" value="InterPro"/>
</dbReference>
<dbReference type="InterPro" id="IPR050742">
    <property type="entry name" value="Helicase_Restrict-Modif_Enz"/>
</dbReference>
<dbReference type="PROSITE" id="PS51192">
    <property type="entry name" value="HELICASE_ATP_BIND_1"/>
    <property type="match status" value="1"/>
</dbReference>
<evidence type="ECO:0000259" key="2">
    <source>
        <dbReference type="PROSITE" id="PS51194"/>
    </source>
</evidence>
<dbReference type="AlphaFoldDB" id="A0A917EA21"/>
<dbReference type="Pfam" id="PF04851">
    <property type="entry name" value="ResIII"/>
    <property type="match status" value="1"/>
</dbReference>
<keyword evidence="3" id="KW-0067">ATP-binding</keyword>
<dbReference type="GO" id="GO:0005829">
    <property type="term" value="C:cytosol"/>
    <property type="evidence" value="ECO:0007669"/>
    <property type="project" value="TreeGrafter"/>
</dbReference>
<dbReference type="GO" id="GO:0004386">
    <property type="term" value="F:helicase activity"/>
    <property type="evidence" value="ECO:0007669"/>
    <property type="project" value="UniProtKB-KW"/>
</dbReference>
<dbReference type="GO" id="GO:0016787">
    <property type="term" value="F:hydrolase activity"/>
    <property type="evidence" value="ECO:0007669"/>
    <property type="project" value="InterPro"/>
</dbReference>
<feature type="domain" description="Helicase ATP-binding" evidence="1">
    <location>
        <begin position="17"/>
        <end position="159"/>
    </location>
</feature>
<comment type="caution">
    <text evidence="3">The sequence shown here is derived from an EMBL/GenBank/DDBJ whole genome shotgun (WGS) entry which is preliminary data.</text>
</comment>
<gene>
    <name evidence="3" type="ORF">GCM10011390_41870</name>
</gene>
<accession>A0A917EA21</accession>
<sequence length="539" mass="58967">MIALRSYQEDAIATTLDYWNAGGGNPLVDLATGTGKSVVIAELTRRLLSNFPDLRVLMLVHVKELVAQNCAAVQRLWPQAPIGLYSAGLGKRESYRQIVFASVQSVYRKARELGRRDLVLIDECHLVPNAGNGMYRRLLDDLAALPGADMRVAGFSATPYRLDSGRLDAGADRLFDETVFSYGIGQGIADGHLSPLISKASASEIDVSSVQRRGGEFVAGSLEAAAMDDDLIRRAVDETIRFGQDRRSWLVFCSGVAHAIEVRDAMRARGIHAETVTGDTPTAERDRIIQDFRCGRIRCLTNANVLTTGFDAPATDLVVMLRPTLSTGLYVQIVGRGTRLANGKENCLVLDFAGNIRRHGPVDAVSVGPSKSGKTDGKVEVGEVRSKACPNCESMAALNASSCKECGYEWPHNEKPKHEAEADANATILSSEPQRPQSFGVVDWQLRRWEKAGSPPTIRVDYVVGLTRVSEWVCPEHDGYAGRKAAEWWSRHQGTTPYPDDVDEFLDRSSELTMPAAIFVKQEGKYQRVVGREFGAQAA</sequence>
<dbReference type="PANTHER" id="PTHR47396:SF1">
    <property type="entry name" value="ATP-DEPENDENT HELICASE IRC3-RELATED"/>
    <property type="match status" value="1"/>
</dbReference>
<dbReference type="SUPFAM" id="SSF52540">
    <property type="entry name" value="P-loop containing nucleoside triphosphate hydrolases"/>
    <property type="match status" value="1"/>
</dbReference>